<comment type="caution">
    <text evidence="3">The sequence shown here is derived from an EMBL/GenBank/DDBJ whole genome shotgun (WGS) entry which is preliminary data.</text>
</comment>
<evidence type="ECO:0000259" key="2">
    <source>
        <dbReference type="Pfam" id="PF07883"/>
    </source>
</evidence>
<keyword evidence="1" id="KW-0479">Metal-binding</keyword>
<sequence length="125" mass="13796">MENFKMVEVKDAPRVELHNLLGLTGCEISINELPAKAAVPFVHAHKQNEEVYGVLGGKGQLYIDGQVVDIKAGDWFVIRPNGHRAIHASDDEGIKFICIQTKSGSLQEFTAGDAIILEEKTPWLK</sequence>
<feature type="domain" description="Cupin type-2" evidence="2">
    <location>
        <begin position="34"/>
        <end position="99"/>
    </location>
</feature>
<dbReference type="InterPro" id="IPR011051">
    <property type="entry name" value="RmlC_Cupin_sf"/>
</dbReference>
<evidence type="ECO:0000313" key="3">
    <source>
        <dbReference type="EMBL" id="MTU43173.1"/>
    </source>
</evidence>
<dbReference type="InterPro" id="IPR014710">
    <property type="entry name" value="RmlC-like_jellyroll"/>
</dbReference>
<dbReference type="CDD" id="cd06985">
    <property type="entry name" value="cupin_BF4112"/>
    <property type="match status" value="1"/>
</dbReference>
<dbReference type="GeneID" id="43347677"/>
<dbReference type="GO" id="GO:0046872">
    <property type="term" value="F:metal ion binding"/>
    <property type="evidence" value="ECO:0007669"/>
    <property type="project" value="UniProtKB-KW"/>
</dbReference>
<organism evidence="3 4">
    <name type="scientific">Parasutterella excrementihominis</name>
    <dbReference type="NCBI Taxonomy" id="487175"/>
    <lineage>
        <taxon>Bacteria</taxon>
        <taxon>Pseudomonadati</taxon>
        <taxon>Pseudomonadota</taxon>
        <taxon>Betaproteobacteria</taxon>
        <taxon>Burkholderiales</taxon>
        <taxon>Sutterellaceae</taxon>
        <taxon>Parasutterella</taxon>
    </lineage>
</organism>
<dbReference type="RefSeq" id="WP_008811752.1">
    <property type="nucleotide sequence ID" value="NZ_CAJUON010000013.1"/>
</dbReference>
<dbReference type="Pfam" id="PF07883">
    <property type="entry name" value="Cupin_2"/>
    <property type="match status" value="1"/>
</dbReference>
<dbReference type="Gene3D" id="2.60.120.10">
    <property type="entry name" value="Jelly Rolls"/>
    <property type="match status" value="1"/>
</dbReference>
<dbReference type="PANTHER" id="PTHR35848:SF6">
    <property type="entry name" value="CUPIN TYPE-2 DOMAIN-CONTAINING PROTEIN"/>
    <property type="match status" value="1"/>
</dbReference>
<gene>
    <name evidence="3" type="ORF">GMD42_05970</name>
</gene>
<name>A0A6I3S0P8_9BURK</name>
<dbReference type="InterPro" id="IPR013096">
    <property type="entry name" value="Cupin_2"/>
</dbReference>
<proteinExistence type="predicted"/>
<dbReference type="EMBL" id="WNCL01000014">
    <property type="protein sequence ID" value="MTU43173.1"/>
    <property type="molecule type" value="Genomic_DNA"/>
</dbReference>
<dbReference type="SUPFAM" id="SSF51182">
    <property type="entry name" value="RmlC-like cupins"/>
    <property type="match status" value="1"/>
</dbReference>
<dbReference type="PANTHER" id="PTHR35848">
    <property type="entry name" value="OXALATE-BINDING PROTEIN"/>
    <property type="match status" value="1"/>
</dbReference>
<dbReference type="InterPro" id="IPR051610">
    <property type="entry name" value="GPI/OXD"/>
</dbReference>
<dbReference type="Proteomes" id="UP000462362">
    <property type="component" value="Unassembled WGS sequence"/>
</dbReference>
<reference evidence="3 4" key="1">
    <citation type="journal article" date="2019" name="Nat. Med.">
        <title>A library of human gut bacterial isolates paired with longitudinal multiomics data enables mechanistic microbiome research.</title>
        <authorList>
            <person name="Poyet M."/>
            <person name="Groussin M."/>
            <person name="Gibbons S.M."/>
            <person name="Avila-Pacheco J."/>
            <person name="Jiang X."/>
            <person name="Kearney S.M."/>
            <person name="Perrotta A.R."/>
            <person name="Berdy B."/>
            <person name="Zhao S."/>
            <person name="Lieberman T.D."/>
            <person name="Swanson P.K."/>
            <person name="Smith M."/>
            <person name="Roesemann S."/>
            <person name="Alexander J.E."/>
            <person name="Rich S.A."/>
            <person name="Livny J."/>
            <person name="Vlamakis H."/>
            <person name="Clish C."/>
            <person name="Bullock K."/>
            <person name="Deik A."/>
            <person name="Scott J."/>
            <person name="Pierce K.A."/>
            <person name="Xavier R.J."/>
            <person name="Alm E.J."/>
        </authorList>
    </citation>
    <scope>NUCLEOTIDE SEQUENCE [LARGE SCALE GENOMIC DNA]</scope>
    <source>
        <strain evidence="3 4">BIOML-A2</strain>
    </source>
</reference>
<accession>A0A6I3S0P8</accession>
<evidence type="ECO:0000313" key="4">
    <source>
        <dbReference type="Proteomes" id="UP000462362"/>
    </source>
</evidence>
<evidence type="ECO:0000256" key="1">
    <source>
        <dbReference type="ARBA" id="ARBA00022723"/>
    </source>
</evidence>
<protein>
    <submittedName>
        <fullName evidence="3">Cupin domain-containing protein</fullName>
    </submittedName>
</protein>
<dbReference type="AlphaFoldDB" id="A0A6I3S0P8"/>